<keyword evidence="2" id="KW-0812">Transmembrane</keyword>
<dbReference type="WBParaSite" id="EEL_0000540801-mRNA-1">
    <property type="protein sequence ID" value="EEL_0000540801-mRNA-1"/>
    <property type="gene ID" value="EEL_0000540801"/>
</dbReference>
<keyword evidence="2" id="KW-1133">Transmembrane helix</keyword>
<keyword evidence="2" id="KW-0472">Membrane</keyword>
<feature type="region of interest" description="Disordered" evidence="1">
    <location>
        <begin position="93"/>
        <end position="115"/>
    </location>
</feature>
<organism evidence="3 4">
    <name type="scientific">Elaeophora elaphi</name>
    <dbReference type="NCBI Taxonomy" id="1147741"/>
    <lineage>
        <taxon>Eukaryota</taxon>
        <taxon>Metazoa</taxon>
        <taxon>Ecdysozoa</taxon>
        <taxon>Nematoda</taxon>
        <taxon>Chromadorea</taxon>
        <taxon>Rhabditida</taxon>
        <taxon>Spirurina</taxon>
        <taxon>Spiruromorpha</taxon>
        <taxon>Filarioidea</taxon>
        <taxon>Onchocercidae</taxon>
        <taxon>Elaeophora</taxon>
    </lineage>
</organism>
<dbReference type="Proteomes" id="UP000050640">
    <property type="component" value="Unplaced"/>
</dbReference>
<proteinExistence type="predicted"/>
<protein>
    <submittedName>
        <fullName evidence="4">Uncharacterized protein</fullName>
    </submittedName>
</protein>
<evidence type="ECO:0000256" key="1">
    <source>
        <dbReference type="SAM" id="MobiDB-lite"/>
    </source>
</evidence>
<feature type="compositionally biased region" description="Basic and acidic residues" evidence="1">
    <location>
        <begin position="103"/>
        <end position="115"/>
    </location>
</feature>
<feature type="transmembrane region" description="Helical" evidence="2">
    <location>
        <begin position="63"/>
        <end position="86"/>
    </location>
</feature>
<name>A0A0R3RTT7_9BILA</name>
<evidence type="ECO:0000313" key="4">
    <source>
        <dbReference type="WBParaSite" id="EEL_0000540801-mRNA-1"/>
    </source>
</evidence>
<accession>A0A0R3RTT7</accession>
<sequence length="115" mass="13605">MRLHNSLMEMYYRLKDVHKREMFESGEKEKGNENHVVENFMFREHTPVVISSSILPLYRRTEFVVLSGGVVLYWITMIFIGTMLVMCCICSRSHDDDEEDEEIPKKKADEKTEEP</sequence>
<dbReference type="AlphaFoldDB" id="A0A0R3RTT7"/>
<evidence type="ECO:0000313" key="3">
    <source>
        <dbReference type="Proteomes" id="UP000050640"/>
    </source>
</evidence>
<reference evidence="4" key="1">
    <citation type="submission" date="2017-02" db="UniProtKB">
        <authorList>
            <consortium name="WormBaseParasite"/>
        </authorList>
    </citation>
    <scope>IDENTIFICATION</scope>
</reference>
<keyword evidence="3" id="KW-1185">Reference proteome</keyword>
<evidence type="ECO:0000256" key="2">
    <source>
        <dbReference type="SAM" id="Phobius"/>
    </source>
</evidence>